<proteinExistence type="predicted"/>
<protein>
    <submittedName>
        <fullName evidence="1">Uncharacterized protein</fullName>
    </submittedName>
</protein>
<reference evidence="1 2" key="1">
    <citation type="journal article" date="2022" name="Allergy">
        <title>Genome assembly and annotation of Periplaneta americana reveal a comprehensive cockroach allergen profile.</title>
        <authorList>
            <person name="Wang L."/>
            <person name="Xiong Q."/>
            <person name="Saelim N."/>
            <person name="Wang L."/>
            <person name="Nong W."/>
            <person name="Wan A.T."/>
            <person name="Shi M."/>
            <person name="Liu X."/>
            <person name="Cao Q."/>
            <person name="Hui J.H.L."/>
            <person name="Sookrung N."/>
            <person name="Leung T.F."/>
            <person name="Tungtrongchitr A."/>
            <person name="Tsui S.K.W."/>
        </authorList>
    </citation>
    <scope>NUCLEOTIDE SEQUENCE [LARGE SCALE GENOMIC DNA]</scope>
    <source>
        <strain evidence="1">PWHHKU_190912</strain>
    </source>
</reference>
<gene>
    <name evidence="1" type="ORF">ANN_04130</name>
</gene>
<dbReference type="Gene3D" id="3.30.420.10">
    <property type="entry name" value="Ribonuclease H-like superfamily/Ribonuclease H"/>
    <property type="match status" value="1"/>
</dbReference>
<keyword evidence="2" id="KW-1185">Reference proteome</keyword>
<dbReference type="PANTHER" id="PTHR47326:SF1">
    <property type="entry name" value="HTH PSQ-TYPE DOMAIN-CONTAINING PROTEIN"/>
    <property type="match status" value="1"/>
</dbReference>
<evidence type="ECO:0000313" key="1">
    <source>
        <dbReference type="EMBL" id="KAJ4442543.1"/>
    </source>
</evidence>
<dbReference type="InterPro" id="IPR036397">
    <property type="entry name" value="RNaseH_sf"/>
</dbReference>
<dbReference type="Proteomes" id="UP001148838">
    <property type="component" value="Unassembled WGS sequence"/>
</dbReference>
<name>A0ABQ8T7Q5_PERAM</name>
<sequence>MAGLCVGGNEPPGSLKAITRTSVLPLRLNGEIYPAFLERGLHGLVHDIPLATRVNLRFMHDGAPAHYCRNVRAYLNAVYPDQWIGRAGPTPWPARSPDMNPLDFYLWGRLKSLVYTFVVPNVEVLQQRIEHACGIVCNELNGLCIVQRSLRRRAEVCPQVEGQYFEHALH</sequence>
<dbReference type="PANTHER" id="PTHR47326">
    <property type="entry name" value="TRANSPOSABLE ELEMENT TC3 TRANSPOSASE-LIKE PROTEIN"/>
    <property type="match status" value="1"/>
</dbReference>
<comment type="caution">
    <text evidence="1">The sequence shown here is derived from an EMBL/GenBank/DDBJ whole genome shotgun (WGS) entry which is preliminary data.</text>
</comment>
<dbReference type="EMBL" id="JAJSOF020000013">
    <property type="protein sequence ID" value="KAJ4442543.1"/>
    <property type="molecule type" value="Genomic_DNA"/>
</dbReference>
<evidence type="ECO:0000313" key="2">
    <source>
        <dbReference type="Proteomes" id="UP001148838"/>
    </source>
</evidence>
<accession>A0ABQ8T7Q5</accession>
<organism evidence="1 2">
    <name type="scientific">Periplaneta americana</name>
    <name type="common">American cockroach</name>
    <name type="synonym">Blatta americana</name>
    <dbReference type="NCBI Taxonomy" id="6978"/>
    <lineage>
        <taxon>Eukaryota</taxon>
        <taxon>Metazoa</taxon>
        <taxon>Ecdysozoa</taxon>
        <taxon>Arthropoda</taxon>
        <taxon>Hexapoda</taxon>
        <taxon>Insecta</taxon>
        <taxon>Pterygota</taxon>
        <taxon>Neoptera</taxon>
        <taxon>Polyneoptera</taxon>
        <taxon>Dictyoptera</taxon>
        <taxon>Blattodea</taxon>
        <taxon>Blattoidea</taxon>
        <taxon>Blattidae</taxon>
        <taxon>Blattinae</taxon>
        <taxon>Periplaneta</taxon>
    </lineage>
</organism>